<accession>H2ZEB6</accession>
<sequence>DNSGPPGGGAEQTGSKRTSSNSPDSAKKSSPTDSNANNNNENNNHSTEKSESPPALQEPTQHKPGSLPKADEVIRKTDTVTKNISNLLQAAQKGKSESYPECAENIYTAVQEIVALFPDDQNDPDMKIVLDKLNSGADKLRNRCREVAEQGIANSKQVTEDIIKNAYGIAKAEKELVTMTTKLLSVDTLQDTNS</sequence>
<dbReference type="HOGENOM" id="CLU_1405409_0_0_1"/>
<proteinExistence type="predicted"/>
<dbReference type="Ensembl" id="ENSCSAVT00000016111.1">
    <property type="protein sequence ID" value="ENSCSAVP00000015932.1"/>
    <property type="gene ID" value="ENSCSAVG00000009377.1"/>
</dbReference>
<dbReference type="GO" id="GO:0005096">
    <property type="term" value="F:GTPase activator activity"/>
    <property type="evidence" value="ECO:0007669"/>
    <property type="project" value="InterPro"/>
</dbReference>
<dbReference type="GO" id="GO:0098793">
    <property type="term" value="C:presynapse"/>
    <property type="evidence" value="ECO:0007669"/>
    <property type="project" value="GOC"/>
</dbReference>
<name>H2ZEB6_CIOSA</name>
<dbReference type="InterPro" id="IPR047161">
    <property type="entry name" value="GIT-like"/>
</dbReference>
<feature type="compositionally biased region" description="Low complexity" evidence="1">
    <location>
        <begin position="19"/>
        <end position="44"/>
    </location>
</feature>
<dbReference type="GeneTree" id="ENSGT00940000169561"/>
<dbReference type="Pfam" id="PF12205">
    <property type="entry name" value="GIT1_C"/>
    <property type="match status" value="1"/>
</dbReference>
<dbReference type="AlphaFoldDB" id="H2ZEB6"/>
<dbReference type="PANTHER" id="PTHR46097:SF3">
    <property type="entry name" value="ARF GTPASE-ACTIVATING PROTEIN GIT"/>
    <property type="match status" value="1"/>
</dbReference>
<feature type="compositionally biased region" description="Gly residues" evidence="1">
    <location>
        <begin position="1"/>
        <end position="11"/>
    </location>
</feature>
<dbReference type="InParanoid" id="H2ZEB6"/>
<dbReference type="GO" id="GO:0036465">
    <property type="term" value="P:synaptic vesicle recycling"/>
    <property type="evidence" value="ECO:0007669"/>
    <property type="project" value="TreeGrafter"/>
</dbReference>
<dbReference type="Gene3D" id="1.20.120.330">
    <property type="entry name" value="Nucleotidyltransferases domain 2"/>
    <property type="match status" value="1"/>
</dbReference>
<feature type="region of interest" description="Disordered" evidence="1">
    <location>
        <begin position="1"/>
        <end position="77"/>
    </location>
</feature>
<dbReference type="GO" id="GO:0008277">
    <property type="term" value="P:regulation of G protein-coupled receptor signaling pathway"/>
    <property type="evidence" value="ECO:0007669"/>
    <property type="project" value="TreeGrafter"/>
</dbReference>
<evidence type="ECO:0000259" key="2">
    <source>
        <dbReference type="Pfam" id="PF12205"/>
    </source>
</evidence>
<evidence type="ECO:0000313" key="4">
    <source>
        <dbReference type="Proteomes" id="UP000007875"/>
    </source>
</evidence>
<dbReference type="eggNOG" id="KOG0818">
    <property type="taxonomic scope" value="Eukaryota"/>
</dbReference>
<dbReference type="InterPro" id="IPR022018">
    <property type="entry name" value="GIT1_C"/>
</dbReference>
<reference evidence="4" key="1">
    <citation type="submission" date="2003-08" db="EMBL/GenBank/DDBJ databases">
        <authorList>
            <person name="Birren B."/>
            <person name="Nusbaum C."/>
            <person name="Abebe A."/>
            <person name="Abouelleil A."/>
            <person name="Adekoya E."/>
            <person name="Ait-zahra M."/>
            <person name="Allen N."/>
            <person name="Allen T."/>
            <person name="An P."/>
            <person name="Anderson M."/>
            <person name="Anderson S."/>
            <person name="Arachchi H."/>
            <person name="Armbruster J."/>
            <person name="Bachantsang P."/>
            <person name="Baldwin J."/>
            <person name="Barry A."/>
            <person name="Bayul T."/>
            <person name="Blitshsteyn B."/>
            <person name="Bloom T."/>
            <person name="Blye J."/>
            <person name="Boguslavskiy L."/>
            <person name="Borowsky M."/>
            <person name="Boukhgalter B."/>
            <person name="Brunache A."/>
            <person name="Butler J."/>
            <person name="Calixte N."/>
            <person name="Calvo S."/>
            <person name="Camarata J."/>
            <person name="Campo K."/>
            <person name="Chang J."/>
            <person name="Cheshatsang Y."/>
            <person name="Citroen M."/>
            <person name="Collymore A."/>
            <person name="Considine T."/>
            <person name="Cook A."/>
            <person name="Cooke P."/>
            <person name="Corum B."/>
            <person name="Cuomo C."/>
            <person name="David R."/>
            <person name="Dawoe T."/>
            <person name="Degray S."/>
            <person name="Dodge S."/>
            <person name="Dooley K."/>
            <person name="Dorje P."/>
            <person name="Dorjee K."/>
            <person name="Dorris L."/>
            <person name="Duffey N."/>
            <person name="Dupes A."/>
            <person name="Elkins T."/>
            <person name="Engels R."/>
            <person name="Erickson J."/>
            <person name="Farina A."/>
            <person name="Faro S."/>
            <person name="Ferreira P."/>
            <person name="Fischer H."/>
            <person name="Fitzgerald M."/>
            <person name="Foley K."/>
            <person name="Gage D."/>
            <person name="Galagan J."/>
            <person name="Gearin G."/>
            <person name="Gnerre S."/>
            <person name="Gnirke A."/>
            <person name="Goyette A."/>
            <person name="Graham J."/>
            <person name="Grandbois E."/>
            <person name="Gyaltsen K."/>
            <person name="Hafez N."/>
            <person name="Hagopian D."/>
            <person name="Hagos B."/>
            <person name="Hall J."/>
            <person name="Hatcher B."/>
            <person name="Heller A."/>
            <person name="Higgins H."/>
            <person name="Honan T."/>
            <person name="Horn A."/>
            <person name="Houde N."/>
            <person name="Hughes L."/>
            <person name="Hulme W."/>
            <person name="Husby E."/>
            <person name="Iliev I."/>
            <person name="Jaffe D."/>
            <person name="Jones C."/>
            <person name="Kamal M."/>
            <person name="Kamat A."/>
            <person name="Kamvysselis M."/>
            <person name="Karlsson E."/>
            <person name="Kells C."/>
            <person name="Kieu A."/>
            <person name="Kisner P."/>
            <person name="Kodira C."/>
            <person name="Kulbokas E."/>
            <person name="Labutti K."/>
            <person name="Lama D."/>
            <person name="Landers T."/>
            <person name="Leger J."/>
            <person name="Levine S."/>
            <person name="Lewis D."/>
            <person name="Lewis T."/>
            <person name="Lindblad-toh K."/>
            <person name="Liu X."/>
            <person name="Lokyitsang T."/>
            <person name="Lokyitsang Y."/>
            <person name="Lucien O."/>
            <person name="Lui A."/>
            <person name="Ma L.J."/>
            <person name="Mabbitt R."/>
            <person name="Macdonald J."/>
            <person name="Maclean C."/>
            <person name="Major J."/>
            <person name="Manning J."/>
            <person name="Marabella R."/>
            <person name="Maru K."/>
            <person name="Matthews C."/>
            <person name="Mauceli E."/>
            <person name="Mccarthy M."/>
            <person name="Mcdonough S."/>
            <person name="Mcghee T."/>
            <person name="Meldrim J."/>
            <person name="Meneus L."/>
            <person name="Mesirov J."/>
            <person name="Mihalev A."/>
            <person name="Mihova T."/>
            <person name="Mikkelsen T."/>
            <person name="Mlenga V."/>
            <person name="Moru K."/>
            <person name="Mozes J."/>
            <person name="Mulrain L."/>
            <person name="Munson G."/>
            <person name="Naylor J."/>
            <person name="Newes C."/>
            <person name="Nguyen C."/>
            <person name="Nguyen N."/>
            <person name="Nguyen T."/>
            <person name="Nicol R."/>
            <person name="Nielsen C."/>
            <person name="Nizzari M."/>
            <person name="Norbu C."/>
            <person name="Norbu N."/>
            <person name="O'donnell P."/>
            <person name="Okoawo O."/>
            <person name="O'leary S."/>
            <person name="Omotosho B."/>
            <person name="O'neill K."/>
            <person name="Osman S."/>
            <person name="Parker S."/>
            <person name="Perrin D."/>
            <person name="Phunkhang P."/>
            <person name="Piqani B."/>
            <person name="Purcell S."/>
            <person name="Rachupka T."/>
            <person name="Ramasamy U."/>
            <person name="Rameau R."/>
            <person name="Ray V."/>
            <person name="Raymond C."/>
            <person name="Retta R."/>
            <person name="Richardson S."/>
            <person name="Rise C."/>
            <person name="Rodriguez J."/>
            <person name="Rogers J."/>
            <person name="Rogov P."/>
            <person name="Rutman M."/>
            <person name="Schupbach R."/>
            <person name="Seaman C."/>
            <person name="Settipalli S."/>
            <person name="Sharpe T."/>
            <person name="Sheridan J."/>
            <person name="Sherpa N."/>
            <person name="Shi J."/>
            <person name="Smirnov S."/>
            <person name="Smith C."/>
            <person name="Sougnez C."/>
            <person name="Spencer B."/>
            <person name="Stalker J."/>
            <person name="Stange-thomann N."/>
            <person name="Stavropoulos S."/>
            <person name="Stetson K."/>
            <person name="Stone C."/>
            <person name="Stone S."/>
            <person name="Stubbs M."/>
            <person name="Talamas J."/>
            <person name="Tchuinga P."/>
            <person name="Tenzing P."/>
            <person name="Tesfaye S."/>
            <person name="Theodore J."/>
            <person name="Thoulutsang Y."/>
            <person name="Topham K."/>
            <person name="Towey S."/>
            <person name="Tsamla T."/>
            <person name="Tsomo N."/>
            <person name="Vallee D."/>
            <person name="Vassiliev H."/>
            <person name="Venkataraman V."/>
            <person name="Vinson J."/>
            <person name="Vo A."/>
            <person name="Wade C."/>
            <person name="Wang S."/>
            <person name="Wangchuk T."/>
            <person name="Wangdi T."/>
            <person name="Whittaker C."/>
            <person name="Wilkinson J."/>
            <person name="Wu Y."/>
            <person name="Wyman D."/>
            <person name="Yadav S."/>
            <person name="Yang S."/>
            <person name="Yang X."/>
            <person name="Yeager S."/>
            <person name="Yee E."/>
            <person name="Young G."/>
            <person name="Zainoun J."/>
            <person name="Zembeck L."/>
            <person name="Zimmer A."/>
            <person name="Zody M."/>
            <person name="Lander E."/>
        </authorList>
    </citation>
    <scope>NUCLEOTIDE SEQUENCE [LARGE SCALE GENOMIC DNA]</scope>
</reference>
<reference evidence="3" key="3">
    <citation type="submission" date="2025-09" db="UniProtKB">
        <authorList>
            <consortium name="Ensembl"/>
        </authorList>
    </citation>
    <scope>IDENTIFICATION</scope>
</reference>
<keyword evidence="4" id="KW-1185">Reference proteome</keyword>
<reference evidence="3" key="2">
    <citation type="submission" date="2025-08" db="UniProtKB">
        <authorList>
            <consortium name="Ensembl"/>
        </authorList>
    </citation>
    <scope>IDENTIFICATION</scope>
</reference>
<protein>
    <recommendedName>
        <fullName evidence="2">ARF GTPase-activating protein GIT1 C-terminal domain-containing protein</fullName>
    </recommendedName>
</protein>
<dbReference type="PANTHER" id="PTHR46097">
    <property type="entry name" value="G PROTEIN-COUPLED RECEPTOR KINASE INTERACTING ARFGAP"/>
    <property type="match status" value="1"/>
</dbReference>
<dbReference type="GO" id="GO:0032012">
    <property type="term" value="P:regulation of ARF protein signal transduction"/>
    <property type="evidence" value="ECO:0007669"/>
    <property type="project" value="InterPro"/>
</dbReference>
<dbReference type="STRING" id="51511.ENSCSAVP00000015932"/>
<feature type="domain" description="ARF GTPase-activating protein GIT1 C-terminal" evidence="2">
    <location>
        <begin position="71"/>
        <end position="180"/>
    </location>
</feature>
<dbReference type="GO" id="GO:0031267">
    <property type="term" value="F:small GTPase binding"/>
    <property type="evidence" value="ECO:0007669"/>
    <property type="project" value="TreeGrafter"/>
</dbReference>
<dbReference type="GO" id="GO:0007420">
    <property type="term" value="P:brain development"/>
    <property type="evidence" value="ECO:0007669"/>
    <property type="project" value="InterPro"/>
</dbReference>
<evidence type="ECO:0000313" key="3">
    <source>
        <dbReference type="Ensembl" id="ENSCSAVP00000015932.1"/>
    </source>
</evidence>
<dbReference type="Proteomes" id="UP000007875">
    <property type="component" value="Unassembled WGS sequence"/>
</dbReference>
<evidence type="ECO:0000256" key="1">
    <source>
        <dbReference type="SAM" id="MobiDB-lite"/>
    </source>
</evidence>
<organism evidence="3 4">
    <name type="scientific">Ciona savignyi</name>
    <name type="common">Pacific transparent sea squirt</name>
    <dbReference type="NCBI Taxonomy" id="51511"/>
    <lineage>
        <taxon>Eukaryota</taxon>
        <taxon>Metazoa</taxon>
        <taxon>Chordata</taxon>
        <taxon>Tunicata</taxon>
        <taxon>Ascidiacea</taxon>
        <taxon>Phlebobranchia</taxon>
        <taxon>Cionidae</taxon>
        <taxon>Ciona</taxon>
    </lineage>
</organism>